<dbReference type="GO" id="GO:0008047">
    <property type="term" value="F:enzyme activator activity"/>
    <property type="evidence" value="ECO:0007669"/>
    <property type="project" value="InterPro"/>
</dbReference>
<dbReference type="Gene3D" id="3.40.50.1450">
    <property type="entry name" value="HybD-like"/>
    <property type="match status" value="1"/>
</dbReference>
<reference evidence="5 6" key="1">
    <citation type="submission" date="2011-03" db="EMBL/GenBank/DDBJ databases">
        <title>The complete genome of Archaeoglobus veneficus SNP6.</title>
        <authorList>
            <consortium name="US DOE Joint Genome Institute (JGI-PGF)"/>
            <person name="Lucas S."/>
            <person name="Copeland A."/>
            <person name="Lapidus A."/>
            <person name="Bruce D."/>
            <person name="Goodwin L."/>
            <person name="Pitluck S."/>
            <person name="Kyrpides N."/>
            <person name="Mavromatis K."/>
            <person name="Pagani I."/>
            <person name="Ivanova N."/>
            <person name="Mikhailova N."/>
            <person name="Lu M."/>
            <person name="Detter J.C."/>
            <person name="Tapia R."/>
            <person name="Han C."/>
            <person name="Land M."/>
            <person name="Hauser L."/>
            <person name="Markowitz V."/>
            <person name="Cheng J.-F."/>
            <person name="Hugenholtz P."/>
            <person name="Woyke T."/>
            <person name="Wu D."/>
            <person name="Spring S."/>
            <person name="Brambilla E."/>
            <person name="Klenk H.-P."/>
            <person name="Eisen J.A."/>
        </authorList>
    </citation>
    <scope>NUCLEOTIDE SEQUENCE [LARGE SCALE GENOMIC DNA]</scope>
    <source>
        <strain>SNP6</strain>
    </source>
</reference>
<dbReference type="RefSeq" id="WP_013682855.1">
    <property type="nucleotide sequence ID" value="NC_015320.1"/>
</dbReference>
<name>F2KN78_ARCVS</name>
<keyword evidence="6" id="KW-1185">Reference proteome</keyword>
<dbReference type="HOGENOM" id="CLU_099037_0_0_2"/>
<protein>
    <submittedName>
        <fullName evidence="5">Hydrogenase maturation protease</fullName>
    </submittedName>
</protein>
<sequence length="150" mass="16297">MKKIVVVGIGNILLGDEGFGVKVVEELRKLELPENVEIYDGATLGLQILNFLDNADFAIIVDAVKAGGKPGELFVFEIGDAKNRGPMLSMHDLDLVKAIEIGKLAYNLPERILVVGVEPEKIEESFELSEKVKNAIPKAVSKVLELINSA</sequence>
<dbReference type="SUPFAM" id="SSF53163">
    <property type="entry name" value="HybD-like"/>
    <property type="match status" value="1"/>
</dbReference>
<evidence type="ECO:0000313" key="6">
    <source>
        <dbReference type="Proteomes" id="UP000008136"/>
    </source>
</evidence>
<dbReference type="AlphaFoldDB" id="F2KN78"/>
<evidence type="ECO:0000256" key="1">
    <source>
        <dbReference type="ARBA" id="ARBA00006814"/>
    </source>
</evidence>
<dbReference type="OrthoDB" id="50435at2157"/>
<dbReference type="InterPro" id="IPR023430">
    <property type="entry name" value="Pept_HybD-like_dom_sf"/>
</dbReference>
<dbReference type="eggNOG" id="arCOG04429">
    <property type="taxonomic scope" value="Archaea"/>
</dbReference>
<proteinExistence type="inferred from homology"/>
<dbReference type="Pfam" id="PF01750">
    <property type="entry name" value="HycI"/>
    <property type="match status" value="1"/>
</dbReference>
<keyword evidence="4" id="KW-0378">Hydrolase</keyword>
<evidence type="ECO:0000256" key="2">
    <source>
        <dbReference type="ARBA" id="ARBA00022670"/>
    </source>
</evidence>
<dbReference type="InterPro" id="IPR000671">
    <property type="entry name" value="Peptidase_A31"/>
</dbReference>
<dbReference type="GO" id="GO:0004190">
    <property type="term" value="F:aspartic-type endopeptidase activity"/>
    <property type="evidence" value="ECO:0007669"/>
    <property type="project" value="UniProtKB-KW"/>
</dbReference>
<dbReference type="PANTHER" id="PTHR30302">
    <property type="entry name" value="HYDROGENASE 1 MATURATION PROTEASE"/>
    <property type="match status" value="1"/>
</dbReference>
<keyword evidence="3" id="KW-0064">Aspartyl protease</keyword>
<dbReference type="CDD" id="cd00518">
    <property type="entry name" value="H2MP"/>
    <property type="match status" value="1"/>
</dbReference>
<organism evidence="5 6">
    <name type="scientific">Archaeoglobus veneficus (strain DSM 11195 / SNP6)</name>
    <dbReference type="NCBI Taxonomy" id="693661"/>
    <lineage>
        <taxon>Archaea</taxon>
        <taxon>Methanobacteriati</taxon>
        <taxon>Methanobacteriota</taxon>
        <taxon>Archaeoglobi</taxon>
        <taxon>Archaeoglobales</taxon>
        <taxon>Archaeoglobaceae</taxon>
        <taxon>Archaeoglobus</taxon>
    </lineage>
</organism>
<gene>
    <name evidence="5" type="ordered locus">Arcve_0138</name>
</gene>
<dbReference type="PRINTS" id="PR00446">
    <property type="entry name" value="HYDRGNUPTAKE"/>
</dbReference>
<dbReference type="STRING" id="693661.Arcve_0138"/>
<dbReference type="KEGG" id="ave:Arcve_0138"/>
<dbReference type="NCBIfam" id="TIGR00072">
    <property type="entry name" value="hydrog_prot"/>
    <property type="match status" value="1"/>
</dbReference>
<dbReference type="Proteomes" id="UP000008136">
    <property type="component" value="Chromosome"/>
</dbReference>
<dbReference type="PANTHER" id="PTHR30302:SF1">
    <property type="entry name" value="HYDROGENASE 2 MATURATION PROTEASE"/>
    <property type="match status" value="1"/>
</dbReference>
<dbReference type="GO" id="GO:0016485">
    <property type="term" value="P:protein processing"/>
    <property type="evidence" value="ECO:0007669"/>
    <property type="project" value="TreeGrafter"/>
</dbReference>
<dbReference type="EMBL" id="CP002588">
    <property type="protein sequence ID" value="AEA46179.1"/>
    <property type="molecule type" value="Genomic_DNA"/>
</dbReference>
<keyword evidence="2 5" id="KW-0645">Protease</keyword>
<evidence type="ECO:0000256" key="4">
    <source>
        <dbReference type="ARBA" id="ARBA00022801"/>
    </source>
</evidence>
<evidence type="ECO:0000256" key="3">
    <source>
        <dbReference type="ARBA" id="ARBA00022750"/>
    </source>
</evidence>
<evidence type="ECO:0000313" key="5">
    <source>
        <dbReference type="EMBL" id="AEA46179.1"/>
    </source>
</evidence>
<comment type="similarity">
    <text evidence="1">Belongs to the peptidase A31 family.</text>
</comment>
<accession>F2KN78</accession>
<dbReference type="GeneID" id="10393230"/>